<dbReference type="PANTHER" id="PTHR13789">
    <property type="entry name" value="MONOOXYGENASE"/>
    <property type="match status" value="1"/>
</dbReference>
<comment type="caution">
    <text evidence="7">The sequence shown here is derived from an EMBL/GenBank/DDBJ whole genome shotgun (WGS) entry which is preliminary data.</text>
</comment>
<keyword evidence="4" id="KW-0560">Oxidoreductase</keyword>
<keyword evidence="3" id="KW-0274">FAD</keyword>
<gene>
    <name evidence="7" type="ORF">C8Q71DRAFT_704899</name>
</gene>
<dbReference type="PANTHER" id="PTHR13789:SF309">
    <property type="entry name" value="PUTATIVE (AFU_ORTHOLOGUE AFUA_6G14510)-RELATED"/>
    <property type="match status" value="1"/>
</dbReference>
<evidence type="ECO:0000313" key="8">
    <source>
        <dbReference type="Proteomes" id="UP000814176"/>
    </source>
</evidence>
<evidence type="ECO:0000256" key="2">
    <source>
        <dbReference type="ARBA" id="ARBA00022630"/>
    </source>
</evidence>
<evidence type="ECO:0000256" key="5">
    <source>
        <dbReference type="ARBA" id="ARBA00023033"/>
    </source>
</evidence>
<dbReference type="GeneID" id="72001150"/>
<dbReference type="RefSeq" id="XP_047780539.1">
    <property type="nucleotide sequence ID" value="XM_047920418.1"/>
</dbReference>
<dbReference type="PRINTS" id="PR00420">
    <property type="entry name" value="RNGMNOXGNASE"/>
</dbReference>
<keyword evidence="8" id="KW-1185">Reference proteome</keyword>
<organism evidence="7 8">
    <name type="scientific">Rhodofomes roseus</name>
    <dbReference type="NCBI Taxonomy" id="34475"/>
    <lineage>
        <taxon>Eukaryota</taxon>
        <taxon>Fungi</taxon>
        <taxon>Dikarya</taxon>
        <taxon>Basidiomycota</taxon>
        <taxon>Agaricomycotina</taxon>
        <taxon>Agaricomycetes</taxon>
        <taxon>Polyporales</taxon>
        <taxon>Rhodofomes</taxon>
    </lineage>
</organism>
<feature type="domain" description="FAD-binding" evidence="6">
    <location>
        <begin position="12"/>
        <end position="332"/>
    </location>
</feature>
<name>A0ABQ8KKF1_9APHY</name>
<dbReference type="EMBL" id="JADCUA010000007">
    <property type="protein sequence ID" value="KAH9838624.1"/>
    <property type="molecule type" value="Genomic_DNA"/>
</dbReference>
<dbReference type="InterPro" id="IPR050493">
    <property type="entry name" value="FAD-dep_Monooxygenase_BioMet"/>
</dbReference>
<keyword evidence="2" id="KW-0285">Flavoprotein</keyword>
<evidence type="ECO:0000256" key="4">
    <source>
        <dbReference type="ARBA" id="ARBA00023002"/>
    </source>
</evidence>
<dbReference type="SUPFAM" id="SSF51905">
    <property type="entry name" value="FAD/NAD(P)-binding domain"/>
    <property type="match status" value="1"/>
</dbReference>
<keyword evidence="5" id="KW-0503">Monooxygenase</keyword>
<dbReference type="Pfam" id="PF01494">
    <property type="entry name" value="FAD_binding_3"/>
    <property type="match status" value="1"/>
</dbReference>
<reference evidence="7 8" key="1">
    <citation type="journal article" date="2021" name="Environ. Microbiol.">
        <title>Gene family expansions and transcriptome signatures uncover fungal adaptations to wood decay.</title>
        <authorList>
            <person name="Hage H."/>
            <person name="Miyauchi S."/>
            <person name="Viragh M."/>
            <person name="Drula E."/>
            <person name="Min B."/>
            <person name="Chaduli D."/>
            <person name="Navarro D."/>
            <person name="Favel A."/>
            <person name="Norest M."/>
            <person name="Lesage-Meessen L."/>
            <person name="Balint B."/>
            <person name="Merenyi Z."/>
            <person name="de Eugenio L."/>
            <person name="Morin E."/>
            <person name="Martinez A.T."/>
            <person name="Baldrian P."/>
            <person name="Stursova M."/>
            <person name="Martinez M.J."/>
            <person name="Novotny C."/>
            <person name="Magnuson J.K."/>
            <person name="Spatafora J.W."/>
            <person name="Maurice S."/>
            <person name="Pangilinan J."/>
            <person name="Andreopoulos W."/>
            <person name="LaButti K."/>
            <person name="Hundley H."/>
            <person name="Na H."/>
            <person name="Kuo A."/>
            <person name="Barry K."/>
            <person name="Lipzen A."/>
            <person name="Henrissat B."/>
            <person name="Riley R."/>
            <person name="Ahrendt S."/>
            <person name="Nagy L.G."/>
            <person name="Grigoriev I.V."/>
            <person name="Martin F."/>
            <person name="Rosso M.N."/>
        </authorList>
    </citation>
    <scope>NUCLEOTIDE SEQUENCE [LARGE SCALE GENOMIC DNA]</scope>
    <source>
        <strain evidence="7 8">CIRM-BRFM 1785</strain>
    </source>
</reference>
<dbReference type="Gene3D" id="3.50.50.60">
    <property type="entry name" value="FAD/NAD(P)-binding domain"/>
    <property type="match status" value="1"/>
</dbReference>
<comment type="similarity">
    <text evidence="1">Belongs to the paxM FAD-dependent monooxygenase family.</text>
</comment>
<sequence>MPLEAPLRIRFLVVGGGIAGLASAIALARVGHEVAVLEKDDGQSNSGHHGIRIPPNMTKILSNWGLKPQLQDVGLVSRILLFSRLENEELLGTQVWDYEVLKEMRGEFLLTTHAELHRILSDAAVAHGVNIRYDAQVVSIDPDLGQVRLASGDTLSADVIIGADGETGISRDVLVGQHDRGTPVGMSVIHTTIATKEMPDAIRQANVIFAGFGNGCGAAAWPIHQRKEVALEFILRDPATEGTWGDAPCTDLSALVPSPCDPRVRLVADSATNAVRTVIKDYSPLESWVHDSARFVVIGQAAHAFPAIAVQAVAMAVEDAAVLGKLFCHLSSRDQISSFLWAFQDIRQKRCATLHQVELGYIWFMTLQDGPHQQARDEGLKERYRAGKNVMSAEDGEEETPQWRDVRATFDYDCEDHADDWWVQWGLLRERAKSPEASQARDLVFTWSNMGVAVDQSTDAKRE</sequence>
<evidence type="ECO:0000256" key="3">
    <source>
        <dbReference type="ARBA" id="ARBA00022827"/>
    </source>
</evidence>
<evidence type="ECO:0000313" key="7">
    <source>
        <dbReference type="EMBL" id="KAH9838624.1"/>
    </source>
</evidence>
<dbReference type="InterPro" id="IPR002938">
    <property type="entry name" value="FAD-bd"/>
</dbReference>
<dbReference type="Proteomes" id="UP000814176">
    <property type="component" value="Unassembled WGS sequence"/>
</dbReference>
<evidence type="ECO:0000256" key="1">
    <source>
        <dbReference type="ARBA" id="ARBA00007992"/>
    </source>
</evidence>
<evidence type="ECO:0000259" key="6">
    <source>
        <dbReference type="Pfam" id="PF01494"/>
    </source>
</evidence>
<accession>A0ABQ8KKF1</accession>
<protein>
    <submittedName>
        <fullName evidence="7">FAD/NAD(P)-binding domain-containing protein</fullName>
    </submittedName>
</protein>
<dbReference type="InterPro" id="IPR036188">
    <property type="entry name" value="FAD/NAD-bd_sf"/>
</dbReference>
<proteinExistence type="inferred from homology"/>